<dbReference type="SUPFAM" id="SSF47769">
    <property type="entry name" value="SAM/Pointed domain"/>
    <property type="match status" value="1"/>
</dbReference>
<name>A0AAV9ESR0_ACOCL</name>
<dbReference type="InterPro" id="IPR013761">
    <property type="entry name" value="SAM/pointed_sf"/>
</dbReference>
<dbReference type="Pfam" id="PF00536">
    <property type="entry name" value="SAM_1"/>
    <property type="match status" value="1"/>
</dbReference>
<evidence type="ECO:0000313" key="4">
    <source>
        <dbReference type="Proteomes" id="UP001180020"/>
    </source>
</evidence>
<dbReference type="PANTHER" id="PTHR10627:SF74">
    <property type="entry name" value="OS08G0526500 PROTEIN"/>
    <property type="match status" value="1"/>
</dbReference>
<dbReference type="InterPro" id="IPR001660">
    <property type="entry name" value="SAM"/>
</dbReference>
<dbReference type="EMBL" id="JAUJYO010000005">
    <property type="protein sequence ID" value="KAK1316377.1"/>
    <property type="molecule type" value="Genomic_DNA"/>
</dbReference>
<feature type="domain" description="SAM" evidence="2">
    <location>
        <begin position="15"/>
        <end position="55"/>
    </location>
</feature>
<accession>A0AAV9ESR0</accession>
<organism evidence="3 4">
    <name type="scientific">Acorus calamus</name>
    <name type="common">Sweet flag</name>
    <dbReference type="NCBI Taxonomy" id="4465"/>
    <lineage>
        <taxon>Eukaryota</taxon>
        <taxon>Viridiplantae</taxon>
        <taxon>Streptophyta</taxon>
        <taxon>Embryophyta</taxon>
        <taxon>Tracheophyta</taxon>
        <taxon>Spermatophyta</taxon>
        <taxon>Magnoliopsida</taxon>
        <taxon>Liliopsida</taxon>
        <taxon>Acoraceae</taxon>
        <taxon>Acorus</taxon>
    </lineage>
</organism>
<dbReference type="PANTHER" id="PTHR10627">
    <property type="entry name" value="SCP160"/>
    <property type="match status" value="1"/>
</dbReference>
<dbReference type="Gene3D" id="1.10.150.50">
    <property type="entry name" value="Transcription Factor, Ets-1"/>
    <property type="match status" value="1"/>
</dbReference>
<dbReference type="AlphaFoldDB" id="A0AAV9ESR0"/>
<comment type="caution">
    <text evidence="3">The sequence shown here is derived from an EMBL/GenBank/DDBJ whole genome shotgun (WGS) entry which is preliminary data.</text>
</comment>
<evidence type="ECO:0000259" key="2">
    <source>
        <dbReference type="Pfam" id="PF00536"/>
    </source>
</evidence>
<gene>
    <name evidence="3" type="ORF">QJS10_CPA05g01892</name>
</gene>
<proteinExistence type="predicted"/>
<protein>
    <recommendedName>
        <fullName evidence="2">SAM domain-containing protein</fullName>
    </recommendedName>
</protein>
<keyword evidence="4" id="KW-1185">Reference proteome</keyword>
<evidence type="ECO:0000256" key="1">
    <source>
        <dbReference type="ARBA" id="ARBA00022737"/>
    </source>
</evidence>
<sequence length="101" mass="11267">MRAVRKENAEEPQLTVPGLLNSLGLGKYSIIFQAEEVDMTALKQMGDNDLKDLGIPMGCIIRTPPHSSWNNFMKAVYKSLPSSLQFMYFSSVCYMLAPFGS</sequence>
<evidence type="ECO:0000313" key="3">
    <source>
        <dbReference type="EMBL" id="KAK1316377.1"/>
    </source>
</evidence>
<reference evidence="3" key="1">
    <citation type="journal article" date="2023" name="Nat. Commun.">
        <title>Diploid and tetraploid genomes of Acorus and the evolution of monocots.</title>
        <authorList>
            <person name="Ma L."/>
            <person name="Liu K.W."/>
            <person name="Li Z."/>
            <person name="Hsiao Y.Y."/>
            <person name="Qi Y."/>
            <person name="Fu T."/>
            <person name="Tang G.D."/>
            <person name="Zhang D."/>
            <person name="Sun W.H."/>
            <person name="Liu D.K."/>
            <person name="Li Y."/>
            <person name="Chen G.Z."/>
            <person name="Liu X.D."/>
            <person name="Liao X.Y."/>
            <person name="Jiang Y.T."/>
            <person name="Yu X."/>
            <person name="Hao Y."/>
            <person name="Huang J."/>
            <person name="Zhao X.W."/>
            <person name="Ke S."/>
            <person name="Chen Y.Y."/>
            <person name="Wu W.L."/>
            <person name="Hsu J.L."/>
            <person name="Lin Y.F."/>
            <person name="Huang M.D."/>
            <person name="Li C.Y."/>
            <person name="Huang L."/>
            <person name="Wang Z.W."/>
            <person name="Zhao X."/>
            <person name="Zhong W.Y."/>
            <person name="Peng D.H."/>
            <person name="Ahmad S."/>
            <person name="Lan S."/>
            <person name="Zhang J.S."/>
            <person name="Tsai W.C."/>
            <person name="Van de Peer Y."/>
            <person name="Liu Z.J."/>
        </authorList>
    </citation>
    <scope>NUCLEOTIDE SEQUENCE</scope>
    <source>
        <strain evidence="3">CP</strain>
    </source>
</reference>
<dbReference type="Proteomes" id="UP001180020">
    <property type="component" value="Unassembled WGS sequence"/>
</dbReference>
<keyword evidence="1" id="KW-0677">Repeat</keyword>
<reference evidence="3" key="2">
    <citation type="submission" date="2023-06" db="EMBL/GenBank/DDBJ databases">
        <authorList>
            <person name="Ma L."/>
            <person name="Liu K.-W."/>
            <person name="Li Z."/>
            <person name="Hsiao Y.-Y."/>
            <person name="Qi Y."/>
            <person name="Fu T."/>
            <person name="Tang G."/>
            <person name="Zhang D."/>
            <person name="Sun W.-H."/>
            <person name="Liu D.-K."/>
            <person name="Li Y."/>
            <person name="Chen G.-Z."/>
            <person name="Liu X.-D."/>
            <person name="Liao X.-Y."/>
            <person name="Jiang Y.-T."/>
            <person name="Yu X."/>
            <person name="Hao Y."/>
            <person name="Huang J."/>
            <person name="Zhao X.-W."/>
            <person name="Ke S."/>
            <person name="Chen Y.-Y."/>
            <person name="Wu W.-L."/>
            <person name="Hsu J.-L."/>
            <person name="Lin Y.-F."/>
            <person name="Huang M.-D."/>
            <person name="Li C.-Y."/>
            <person name="Huang L."/>
            <person name="Wang Z.-W."/>
            <person name="Zhao X."/>
            <person name="Zhong W.-Y."/>
            <person name="Peng D.-H."/>
            <person name="Ahmad S."/>
            <person name="Lan S."/>
            <person name="Zhang J.-S."/>
            <person name="Tsai W.-C."/>
            <person name="Van De Peer Y."/>
            <person name="Liu Z.-J."/>
        </authorList>
    </citation>
    <scope>NUCLEOTIDE SEQUENCE</scope>
    <source>
        <strain evidence="3">CP</strain>
        <tissue evidence="3">Leaves</tissue>
    </source>
</reference>